<dbReference type="InterPro" id="IPR036388">
    <property type="entry name" value="WH-like_DNA-bd_sf"/>
</dbReference>
<dbReference type="Proteomes" id="UP000886800">
    <property type="component" value="Unassembled WGS sequence"/>
</dbReference>
<evidence type="ECO:0000313" key="2">
    <source>
        <dbReference type="Proteomes" id="UP000886800"/>
    </source>
</evidence>
<dbReference type="Gene3D" id="1.10.10.10">
    <property type="entry name" value="Winged helix-like DNA-binding domain superfamily/Winged helix DNA-binding domain"/>
    <property type="match status" value="1"/>
</dbReference>
<accession>A0A9D1WQE9</accession>
<dbReference type="GO" id="GO:0003700">
    <property type="term" value="F:DNA-binding transcription factor activity"/>
    <property type="evidence" value="ECO:0007669"/>
    <property type="project" value="InterPro"/>
</dbReference>
<dbReference type="EMBL" id="DXES01000059">
    <property type="protein sequence ID" value="HIX65164.1"/>
    <property type="molecule type" value="Genomic_DNA"/>
</dbReference>
<dbReference type="AlphaFoldDB" id="A0A9D1WQE9"/>
<name>A0A9D1WQE9_9FIRM</name>
<dbReference type="InterPro" id="IPR013325">
    <property type="entry name" value="RNA_pol_sigma_r2"/>
</dbReference>
<proteinExistence type="predicted"/>
<dbReference type="SUPFAM" id="SSF88946">
    <property type="entry name" value="Sigma2 domain of RNA polymerase sigma factors"/>
    <property type="match status" value="1"/>
</dbReference>
<protein>
    <recommendedName>
        <fullName evidence="3">RNA polymerase sigma factor 70 region 4 type 2 domain-containing protein</fullName>
    </recommendedName>
</protein>
<reference evidence="1" key="1">
    <citation type="journal article" date="2021" name="PeerJ">
        <title>Extensive microbial diversity within the chicken gut microbiome revealed by metagenomics and culture.</title>
        <authorList>
            <person name="Gilroy R."/>
            <person name="Ravi A."/>
            <person name="Getino M."/>
            <person name="Pursley I."/>
            <person name="Horton D.L."/>
            <person name="Alikhan N.F."/>
            <person name="Baker D."/>
            <person name="Gharbi K."/>
            <person name="Hall N."/>
            <person name="Watson M."/>
            <person name="Adriaenssens E.M."/>
            <person name="Foster-Nyarko E."/>
            <person name="Jarju S."/>
            <person name="Secka A."/>
            <person name="Antonio M."/>
            <person name="Oren A."/>
            <person name="Chaudhuri R.R."/>
            <person name="La Ragione R."/>
            <person name="Hildebrand F."/>
            <person name="Pallen M.J."/>
        </authorList>
    </citation>
    <scope>NUCLEOTIDE SEQUENCE</scope>
    <source>
        <strain evidence="1">CHK188-5543</strain>
    </source>
</reference>
<evidence type="ECO:0000313" key="1">
    <source>
        <dbReference type="EMBL" id="HIX65164.1"/>
    </source>
</evidence>
<reference evidence="1" key="2">
    <citation type="submission" date="2021-04" db="EMBL/GenBank/DDBJ databases">
        <authorList>
            <person name="Gilroy R."/>
        </authorList>
    </citation>
    <scope>NUCLEOTIDE SEQUENCE</scope>
    <source>
        <strain evidence="1">CHK188-5543</strain>
    </source>
</reference>
<comment type="caution">
    <text evidence="1">The sequence shown here is derived from an EMBL/GenBank/DDBJ whole genome shotgun (WGS) entry which is preliminary data.</text>
</comment>
<organism evidence="1 2">
    <name type="scientific">Candidatus Anaerotruncus excrementipullorum</name>
    <dbReference type="NCBI Taxonomy" id="2838465"/>
    <lineage>
        <taxon>Bacteria</taxon>
        <taxon>Bacillati</taxon>
        <taxon>Bacillota</taxon>
        <taxon>Clostridia</taxon>
        <taxon>Eubacteriales</taxon>
        <taxon>Oscillospiraceae</taxon>
        <taxon>Anaerotruncus</taxon>
    </lineage>
</organism>
<dbReference type="GO" id="GO:0006352">
    <property type="term" value="P:DNA-templated transcription initiation"/>
    <property type="evidence" value="ECO:0007669"/>
    <property type="project" value="InterPro"/>
</dbReference>
<evidence type="ECO:0008006" key="3">
    <source>
        <dbReference type="Google" id="ProtNLM"/>
    </source>
</evidence>
<gene>
    <name evidence="1" type="ORF">H9736_02840</name>
</gene>
<sequence>MEGRNQAGKQFDRLYRQFLPRLYQGALYLLGSREAAAQAAEAAWLRAFSGRDVSDTRAFWFACASGLVSACAKLRPVPYRAAEILEAPTPSQAQLLSALAGMDYSLRELVVLTGVLGFSPEAAARLLQIPRTLALSRLQRVAAQLAPAGVKRVPAA</sequence>
<dbReference type="Gene3D" id="1.10.1740.10">
    <property type="match status" value="1"/>
</dbReference>